<keyword evidence="1" id="KW-0472">Membrane</keyword>
<evidence type="ECO:0000256" key="1">
    <source>
        <dbReference type="SAM" id="Phobius"/>
    </source>
</evidence>
<dbReference type="Proteomes" id="UP000287401">
    <property type="component" value="Unassembled WGS sequence"/>
</dbReference>
<dbReference type="InterPro" id="IPR005625">
    <property type="entry name" value="PepSY-ass_TM"/>
</dbReference>
<evidence type="ECO:0008006" key="4">
    <source>
        <dbReference type="Google" id="ProtNLM"/>
    </source>
</evidence>
<dbReference type="EMBL" id="QRAL01000012">
    <property type="protein sequence ID" value="RSU56574.1"/>
    <property type="molecule type" value="Genomic_DNA"/>
</dbReference>
<keyword evidence="1" id="KW-0812">Transmembrane</keyword>
<gene>
    <name evidence="2" type="ORF">DAH51_13145</name>
</gene>
<keyword evidence="1" id="KW-1133">Transmembrane helix</keyword>
<reference evidence="2 3" key="1">
    <citation type="submission" date="2018-07" db="EMBL/GenBank/DDBJ databases">
        <title>Genomic and Epidemiologic Investigation of an Indolent Hospital Outbreak.</title>
        <authorList>
            <person name="Johnson R.C."/>
            <person name="Deming C."/>
            <person name="Conlan S."/>
            <person name="Zellmer C.J."/>
            <person name="Michelin A.V."/>
            <person name="Lee-Lin S."/>
            <person name="Thomas P.J."/>
            <person name="Park M."/>
            <person name="Weingarten R.A."/>
            <person name="Less J."/>
            <person name="Dekker J.P."/>
            <person name="Frank K.M."/>
            <person name="Musser K.A."/>
            <person name="Mcquiston J.R."/>
            <person name="Henderson D.K."/>
            <person name="Lau A.F."/>
            <person name="Palmore T.N."/>
            <person name="Segre J.A."/>
        </authorList>
    </citation>
    <scope>NUCLEOTIDE SEQUENCE [LARGE SCALE GENOMIC DNA]</scope>
    <source>
        <strain evidence="2 3">SK-NIH.Env6_1116</strain>
    </source>
</reference>
<sequence>MKDSLRQSMGWFHTWCGLLFGWVLFGILLTGSLAVFYTEINLWTTPELRSPVVIDRGRAVAMGSSRS</sequence>
<protein>
    <recommendedName>
        <fullName evidence="4">PepSY domain-containing protein</fullName>
    </recommendedName>
</protein>
<name>A0A430BUZ6_SPHYA</name>
<feature type="transmembrane region" description="Helical" evidence="1">
    <location>
        <begin position="12"/>
        <end position="37"/>
    </location>
</feature>
<dbReference type="RefSeq" id="WP_125998550.1">
    <property type="nucleotide sequence ID" value="NZ_QRAL01000012.1"/>
</dbReference>
<organism evidence="2 3">
    <name type="scientific">Sphingobium yanoikuyae</name>
    <name type="common">Sphingomonas yanoikuyae</name>
    <dbReference type="NCBI Taxonomy" id="13690"/>
    <lineage>
        <taxon>Bacteria</taxon>
        <taxon>Pseudomonadati</taxon>
        <taxon>Pseudomonadota</taxon>
        <taxon>Alphaproteobacteria</taxon>
        <taxon>Sphingomonadales</taxon>
        <taxon>Sphingomonadaceae</taxon>
        <taxon>Sphingobium</taxon>
    </lineage>
</organism>
<evidence type="ECO:0000313" key="3">
    <source>
        <dbReference type="Proteomes" id="UP000287401"/>
    </source>
</evidence>
<dbReference type="Pfam" id="PF03929">
    <property type="entry name" value="PepSY_TM"/>
    <property type="match status" value="1"/>
</dbReference>
<accession>A0A430BUZ6</accession>
<proteinExistence type="predicted"/>
<evidence type="ECO:0000313" key="2">
    <source>
        <dbReference type="EMBL" id="RSU56574.1"/>
    </source>
</evidence>
<dbReference type="AlphaFoldDB" id="A0A430BUZ6"/>
<comment type="caution">
    <text evidence="2">The sequence shown here is derived from an EMBL/GenBank/DDBJ whole genome shotgun (WGS) entry which is preliminary data.</text>
</comment>